<evidence type="ECO:0000313" key="2">
    <source>
        <dbReference type="Proteomes" id="UP000324222"/>
    </source>
</evidence>
<reference evidence="1 2" key="1">
    <citation type="submission" date="2019-05" db="EMBL/GenBank/DDBJ databases">
        <title>Another draft genome of Portunus trituberculatus and its Hox gene families provides insights of decapod evolution.</title>
        <authorList>
            <person name="Jeong J.-H."/>
            <person name="Song I."/>
            <person name="Kim S."/>
            <person name="Choi T."/>
            <person name="Kim D."/>
            <person name="Ryu S."/>
            <person name="Kim W."/>
        </authorList>
    </citation>
    <scope>NUCLEOTIDE SEQUENCE [LARGE SCALE GENOMIC DNA]</scope>
    <source>
        <tissue evidence="1">Muscle</tissue>
    </source>
</reference>
<accession>A0A5B7DH79</accession>
<organism evidence="1 2">
    <name type="scientific">Portunus trituberculatus</name>
    <name type="common">Swimming crab</name>
    <name type="synonym">Neptunus trituberculatus</name>
    <dbReference type="NCBI Taxonomy" id="210409"/>
    <lineage>
        <taxon>Eukaryota</taxon>
        <taxon>Metazoa</taxon>
        <taxon>Ecdysozoa</taxon>
        <taxon>Arthropoda</taxon>
        <taxon>Crustacea</taxon>
        <taxon>Multicrustacea</taxon>
        <taxon>Malacostraca</taxon>
        <taxon>Eumalacostraca</taxon>
        <taxon>Eucarida</taxon>
        <taxon>Decapoda</taxon>
        <taxon>Pleocyemata</taxon>
        <taxon>Brachyura</taxon>
        <taxon>Eubrachyura</taxon>
        <taxon>Portunoidea</taxon>
        <taxon>Portunidae</taxon>
        <taxon>Portuninae</taxon>
        <taxon>Portunus</taxon>
    </lineage>
</organism>
<evidence type="ECO:0000313" key="1">
    <source>
        <dbReference type="EMBL" id="MPC20554.1"/>
    </source>
</evidence>
<name>A0A5B7DH79_PORTR</name>
<protein>
    <submittedName>
        <fullName evidence="1">Uncharacterized protein</fullName>
    </submittedName>
</protein>
<dbReference type="Proteomes" id="UP000324222">
    <property type="component" value="Unassembled WGS sequence"/>
</dbReference>
<keyword evidence="2" id="KW-1185">Reference proteome</keyword>
<dbReference type="EMBL" id="VSRR010000883">
    <property type="protein sequence ID" value="MPC20554.1"/>
    <property type="molecule type" value="Genomic_DNA"/>
</dbReference>
<sequence>MVHILFRLFVTLEVRRVPRSGAVSNGELPCRKVCIRQIGQQIIMDGYEVRCIVSLRGYNSSAIVMSPAPPE</sequence>
<proteinExistence type="predicted"/>
<gene>
    <name evidence="1" type="ORF">E2C01_013503</name>
</gene>
<comment type="caution">
    <text evidence="1">The sequence shown here is derived from an EMBL/GenBank/DDBJ whole genome shotgun (WGS) entry which is preliminary data.</text>
</comment>
<dbReference type="AlphaFoldDB" id="A0A5B7DH79"/>